<dbReference type="InterPro" id="IPR009875">
    <property type="entry name" value="PilZ_domain"/>
</dbReference>
<proteinExistence type="predicted"/>
<sequence>MHTAIIEVGNKIDIRIVNQIENAKTTGEPPHIYKSQLLDFFENGDIEISMPSENGQIRLLPLGLRYELVFYTKSGLYRGYGEVKERYKTDNRFMLRVALHTPLNKYQRREYYRLNCAMEAAFYIINKEIAMLEHTDEIETALRESEEAAGEKMSAYVRDISGGGMRFVTDVELPEDSYILVYIRLGEKAQDAVYPIVGRVISSGKVEDVTPAKYEQRVEFILKDSRVREDIIRFIFKEERKARRNRKG</sequence>
<keyword evidence="3" id="KW-0966">Cell projection</keyword>
<dbReference type="InterPro" id="IPR009926">
    <property type="entry name" value="T3SS_YcgR_PilZN"/>
</dbReference>
<feature type="domain" description="Type III secretion system flagellar brake protein YcgR PilZN" evidence="2">
    <location>
        <begin position="7"/>
        <end position="96"/>
    </location>
</feature>
<comment type="caution">
    <text evidence="3">The sequence shown here is derived from an EMBL/GenBank/DDBJ whole genome shotgun (WGS) entry which is preliminary data.</text>
</comment>
<name>A0ABR7I8I6_9FIRM</name>
<evidence type="ECO:0000259" key="2">
    <source>
        <dbReference type="Pfam" id="PF12945"/>
    </source>
</evidence>
<protein>
    <submittedName>
        <fullName evidence="3">Flagellar brake domain-containing protein</fullName>
    </submittedName>
</protein>
<evidence type="ECO:0000259" key="1">
    <source>
        <dbReference type="Pfam" id="PF07238"/>
    </source>
</evidence>
<keyword evidence="3" id="KW-0282">Flagellum</keyword>
<evidence type="ECO:0000313" key="4">
    <source>
        <dbReference type="Proteomes" id="UP000621540"/>
    </source>
</evidence>
<gene>
    <name evidence="3" type="ORF">H8Z76_03395</name>
</gene>
<accession>A0ABR7I8I6</accession>
<feature type="domain" description="PilZ" evidence="1">
    <location>
        <begin position="143"/>
        <end position="236"/>
    </location>
</feature>
<dbReference type="Pfam" id="PF07238">
    <property type="entry name" value="PilZ"/>
    <property type="match status" value="1"/>
</dbReference>
<dbReference type="Pfam" id="PF12945">
    <property type="entry name" value="PilZNR"/>
    <property type="match status" value="1"/>
</dbReference>
<keyword evidence="3" id="KW-0969">Cilium</keyword>
<dbReference type="Proteomes" id="UP000621540">
    <property type="component" value="Unassembled WGS sequence"/>
</dbReference>
<dbReference type="RefSeq" id="WP_022515592.1">
    <property type="nucleotide sequence ID" value="NZ_JACOQH010000002.1"/>
</dbReference>
<evidence type="ECO:0000313" key="3">
    <source>
        <dbReference type="EMBL" id="MBC5753079.1"/>
    </source>
</evidence>
<reference evidence="3 4" key="1">
    <citation type="submission" date="2020-08" db="EMBL/GenBank/DDBJ databases">
        <title>Genome public.</title>
        <authorList>
            <person name="Liu C."/>
            <person name="Sun Q."/>
        </authorList>
    </citation>
    <scope>NUCLEOTIDE SEQUENCE [LARGE SCALE GENOMIC DNA]</scope>
    <source>
        <strain evidence="3 4">BX0805</strain>
    </source>
</reference>
<dbReference type="EMBL" id="JACOQH010000002">
    <property type="protein sequence ID" value="MBC5753079.1"/>
    <property type="molecule type" value="Genomic_DNA"/>
</dbReference>
<organism evidence="3 4">
    <name type="scientific">Roseburia yibonii</name>
    <dbReference type="NCBI Taxonomy" id="2763063"/>
    <lineage>
        <taxon>Bacteria</taxon>
        <taxon>Bacillati</taxon>
        <taxon>Bacillota</taxon>
        <taxon>Clostridia</taxon>
        <taxon>Lachnospirales</taxon>
        <taxon>Lachnospiraceae</taxon>
        <taxon>Roseburia</taxon>
    </lineage>
</organism>
<keyword evidence="4" id="KW-1185">Reference proteome</keyword>